<protein>
    <submittedName>
        <fullName evidence="1">Uncharacterized protein</fullName>
    </submittedName>
</protein>
<accession>A0A645K0P9</accession>
<dbReference type="AlphaFoldDB" id="A0A645K0P9"/>
<organism evidence="1">
    <name type="scientific">bioreactor metagenome</name>
    <dbReference type="NCBI Taxonomy" id="1076179"/>
    <lineage>
        <taxon>unclassified sequences</taxon>
        <taxon>metagenomes</taxon>
        <taxon>ecological metagenomes</taxon>
    </lineage>
</organism>
<gene>
    <name evidence="1" type="ORF">SDC9_212510</name>
</gene>
<name>A0A645K0P9_9ZZZZ</name>
<comment type="caution">
    <text evidence="1">The sequence shown here is derived from an EMBL/GenBank/DDBJ whole genome shotgun (WGS) entry which is preliminary data.</text>
</comment>
<proteinExistence type="predicted"/>
<evidence type="ECO:0000313" key="1">
    <source>
        <dbReference type="EMBL" id="MPN64733.1"/>
    </source>
</evidence>
<dbReference type="EMBL" id="VSSQ01146034">
    <property type="protein sequence ID" value="MPN64733.1"/>
    <property type="molecule type" value="Genomic_DNA"/>
</dbReference>
<sequence>MRRPDQFAGLLVGPAVDRADHRPFEPAGALQHDRLTVAADVGHLPDAGIRPDRAAVEQHLTVVLPFLGTVVTRFRHHQLVAGIARTGIEDELLLQRVNPFIEIPVHRQLGNCRGQPGRSRHVGHS</sequence>
<reference evidence="1" key="1">
    <citation type="submission" date="2019-08" db="EMBL/GenBank/DDBJ databases">
        <authorList>
            <person name="Kucharzyk K."/>
            <person name="Murdoch R.W."/>
            <person name="Higgins S."/>
            <person name="Loffler F."/>
        </authorList>
    </citation>
    <scope>NUCLEOTIDE SEQUENCE</scope>
</reference>